<dbReference type="Pfam" id="PF08478">
    <property type="entry name" value="POTRA_1"/>
    <property type="match status" value="1"/>
</dbReference>
<dbReference type="RefSeq" id="WP_003956688.1">
    <property type="nucleotide sequence ID" value="NZ_CM000913.1"/>
</dbReference>
<dbReference type="PROSITE" id="PS51779">
    <property type="entry name" value="POTRA"/>
    <property type="match status" value="1"/>
</dbReference>
<gene>
    <name evidence="8" type="primary">ftsQ</name>
    <name evidence="10" type="ORF">SCLAV_1294</name>
</gene>
<reference evidence="10 11" key="1">
    <citation type="journal article" date="2010" name="Genome Biol. Evol.">
        <title>The sequence of a 1.8-mb bacterial linear plasmid reveals a rich evolutionary reservoir of secondary metabolic pathways.</title>
        <authorList>
            <person name="Medema M.H."/>
            <person name="Trefzer A."/>
            <person name="Kovalchuk A."/>
            <person name="van den Berg M."/>
            <person name="Mueller U."/>
            <person name="Heijne W."/>
            <person name="Wu L."/>
            <person name="Alam M.T."/>
            <person name="Ronning C.M."/>
            <person name="Nierman W.C."/>
            <person name="Bovenberg R.A.L."/>
            <person name="Breitling R."/>
            <person name="Takano E."/>
        </authorList>
    </citation>
    <scope>NUCLEOTIDE SEQUENCE [LARGE SCALE GENOMIC DNA]</scope>
    <source>
        <strain evidence="11">ATCC 27064 / DSM 738 / JCM 4710 / NBRC 13307 / NCIMB 12785 / NRRL 3585 / VKM Ac-602</strain>
    </source>
</reference>
<dbReference type="GO" id="GO:0005886">
    <property type="term" value="C:plasma membrane"/>
    <property type="evidence" value="ECO:0007669"/>
    <property type="project" value="UniProtKB-SubCell"/>
</dbReference>
<evidence type="ECO:0000256" key="6">
    <source>
        <dbReference type="ARBA" id="ARBA00023136"/>
    </source>
</evidence>
<dbReference type="GeneID" id="93732069"/>
<evidence type="ECO:0000256" key="1">
    <source>
        <dbReference type="ARBA" id="ARBA00004370"/>
    </source>
</evidence>
<dbReference type="EMBL" id="CM000913">
    <property type="protein sequence ID" value="EFG06373.1"/>
    <property type="molecule type" value="Genomic_DNA"/>
</dbReference>
<dbReference type="HAMAP" id="MF_00911">
    <property type="entry name" value="FtsQ_subfam"/>
    <property type="match status" value="1"/>
</dbReference>
<evidence type="ECO:0000256" key="3">
    <source>
        <dbReference type="ARBA" id="ARBA00022618"/>
    </source>
</evidence>
<dbReference type="InterPro" id="IPR050487">
    <property type="entry name" value="FtsQ_DivIB"/>
</dbReference>
<dbReference type="Gene3D" id="3.10.20.310">
    <property type="entry name" value="membrane protein fhac"/>
    <property type="match status" value="1"/>
</dbReference>
<comment type="similarity">
    <text evidence="8">Belongs to the FtsQ/DivIB family. FtsQ subfamily.</text>
</comment>
<sequence length="267" mass="28827">MAGPTTAERGAKRPPRRPRPEPGPPSGAPARGRLRPGRRGVLVALAAVALTAGLGWLLHGSSWLRVERVEATGTRVLTPAQVVEAARVPLGEPVVSLDTDAIGERVRERLPRVGSVEVSRDWPRGVTLEVTERQPVLLLVQGKRFVEVDREGVRFATAHRPVKGVPRLELAAERSPGLRRFPLSRLTEEAVRVRGELPGKVADELRTLVVRSYDDMVLELTGGRTVVWGSPEEGEAKARALTALLKAAPRARHFDVSAPTTPAVSGS</sequence>
<dbReference type="InterPro" id="IPR013685">
    <property type="entry name" value="POTRA_FtsQ_type"/>
</dbReference>
<keyword evidence="2 8" id="KW-1003">Cell membrane</keyword>
<keyword evidence="5 8" id="KW-1133">Transmembrane helix</keyword>
<organism evidence="10 11">
    <name type="scientific">Streptomyces clavuligerus</name>
    <dbReference type="NCBI Taxonomy" id="1901"/>
    <lineage>
        <taxon>Bacteria</taxon>
        <taxon>Bacillati</taxon>
        <taxon>Actinomycetota</taxon>
        <taxon>Actinomycetes</taxon>
        <taxon>Kitasatosporales</taxon>
        <taxon>Streptomycetaceae</taxon>
        <taxon>Streptomyces</taxon>
    </lineage>
</organism>
<keyword evidence="7 8" id="KW-0131">Cell cycle</keyword>
<dbReference type="SMR" id="B5GXP8"/>
<name>B5GXP8_STRCL</name>
<dbReference type="OrthoDB" id="9790760at2"/>
<dbReference type="AlphaFoldDB" id="B5GXP8"/>
<evidence type="ECO:0000256" key="9">
    <source>
        <dbReference type="SAM" id="MobiDB-lite"/>
    </source>
</evidence>
<dbReference type="GO" id="GO:0043093">
    <property type="term" value="P:FtsZ-dependent cytokinesis"/>
    <property type="evidence" value="ECO:0007669"/>
    <property type="project" value="UniProtKB-UniRule"/>
</dbReference>
<accession>B5GXP8</accession>
<comment type="function">
    <text evidence="8">Essential cell division protein.</text>
</comment>
<evidence type="ECO:0000256" key="8">
    <source>
        <dbReference type="HAMAP-Rule" id="MF_00911"/>
    </source>
</evidence>
<dbReference type="KEGG" id="sclf:BB341_21640"/>
<proteinExistence type="inferred from homology"/>
<dbReference type="GO" id="GO:0090529">
    <property type="term" value="P:cell septum assembly"/>
    <property type="evidence" value="ECO:0007669"/>
    <property type="project" value="InterPro"/>
</dbReference>
<keyword evidence="3 8" id="KW-0132">Cell division</keyword>
<keyword evidence="11" id="KW-1185">Reference proteome</keyword>
<evidence type="ECO:0000256" key="2">
    <source>
        <dbReference type="ARBA" id="ARBA00022475"/>
    </source>
</evidence>
<feature type="region of interest" description="Disordered" evidence="9">
    <location>
        <begin position="1"/>
        <end position="35"/>
    </location>
</feature>
<keyword evidence="4 8" id="KW-0812">Transmembrane</keyword>
<dbReference type="Proteomes" id="UP000002357">
    <property type="component" value="Chromosome"/>
</dbReference>
<dbReference type="STRING" id="1901.BB341_21640"/>
<evidence type="ECO:0000256" key="4">
    <source>
        <dbReference type="ARBA" id="ARBA00022692"/>
    </source>
</evidence>
<keyword evidence="6 8" id="KW-0472">Membrane</keyword>
<evidence type="ECO:0000256" key="7">
    <source>
        <dbReference type="ARBA" id="ARBA00023306"/>
    </source>
</evidence>
<dbReference type="PANTHER" id="PTHR37820:SF1">
    <property type="entry name" value="CELL DIVISION PROTEIN FTSQ"/>
    <property type="match status" value="1"/>
</dbReference>
<dbReference type="eggNOG" id="COG1589">
    <property type="taxonomic scope" value="Bacteria"/>
</dbReference>
<evidence type="ECO:0000313" key="11">
    <source>
        <dbReference type="Proteomes" id="UP000002357"/>
    </source>
</evidence>
<evidence type="ECO:0000256" key="5">
    <source>
        <dbReference type="ARBA" id="ARBA00022989"/>
    </source>
</evidence>
<dbReference type="InterPro" id="IPR034746">
    <property type="entry name" value="POTRA"/>
</dbReference>
<dbReference type="PANTHER" id="PTHR37820">
    <property type="entry name" value="CELL DIVISION PROTEIN DIVIB"/>
    <property type="match status" value="1"/>
</dbReference>
<dbReference type="InterPro" id="IPR026579">
    <property type="entry name" value="FtsQ"/>
</dbReference>
<comment type="subcellular location">
    <subcellularLocation>
        <location evidence="8">Cell membrane</location>
        <topology evidence="8">Single-pass type II membrane protein</topology>
    </subcellularLocation>
    <subcellularLocation>
        <location evidence="1">Membrane</location>
    </subcellularLocation>
    <text evidence="8">Localizes to the division septum.</text>
</comment>
<protein>
    <recommendedName>
        <fullName evidence="8">Cell division protein FtsQ</fullName>
    </recommendedName>
</protein>
<evidence type="ECO:0000313" key="10">
    <source>
        <dbReference type="EMBL" id="EFG06373.1"/>
    </source>
</evidence>
<dbReference type="GO" id="GO:0032153">
    <property type="term" value="C:cell division site"/>
    <property type="evidence" value="ECO:0007669"/>
    <property type="project" value="UniProtKB-UniRule"/>
</dbReference>